<keyword evidence="1" id="KW-0949">S-adenosyl-L-methionine</keyword>
<name>A0A0F8ZBM2_9ZZZZ</name>
<organism evidence="6">
    <name type="scientific">marine sediment metagenome</name>
    <dbReference type="NCBI Taxonomy" id="412755"/>
    <lineage>
        <taxon>unclassified sequences</taxon>
        <taxon>metagenomes</taxon>
        <taxon>ecological metagenomes</taxon>
    </lineage>
</organism>
<gene>
    <name evidence="6" type="ORF">LCGC14_2715790</name>
</gene>
<sequence length="198" mass="22925">NITNACPNSCVFCIRDRDAGWGVSNLYLSRDPSVEEILSEFDRESKRVTDDGIKLKRVKICGYGEPILRFDDLFPIVEHVRDKYPNVEIQLATTGWPYFRYISEDTAPIKKMKEAGMSHIFLSLNATENDRYKRIIRPGIKDIGENAFSDALRFAEAVRDANYDVTLGFVRLNGTDEKEIEKLSNQLRIKYRMRDFEN</sequence>
<evidence type="ECO:0000256" key="1">
    <source>
        <dbReference type="ARBA" id="ARBA00022691"/>
    </source>
</evidence>
<keyword evidence="2" id="KW-0479">Metal-binding</keyword>
<dbReference type="PANTHER" id="PTHR11228">
    <property type="entry name" value="RADICAL SAM DOMAIN PROTEIN"/>
    <property type="match status" value="1"/>
</dbReference>
<dbReference type="AlphaFoldDB" id="A0A0F8ZBM2"/>
<dbReference type="GO" id="GO:0003824">
    <property type="term" value="F:catalytic activity"/>
    <property type="evidence" value="ECO:0007669"/>
    <property type="project" value="InterPro"/>
</dbReference>
<feature type="non-terminal residue" evidence="6">
    <location>
        <position position="1"/>
    </location>
</feature>
<feature type="domain" description="Radical SAM core" evidence="5">
    <location>
        <begin position="1"/>
        <end position="198"/>
    </location>
</feature>
<dbReference type="GO" id="GO:0046872">
    <property type="term" value="F:metal ion binding"/>
    <property type="evidence" value="ECO:0007669"/>
    <property type="project" value="UniProtKB-KW"/>
</dbReference>
<protein>
    <recommendedName>
        <fullName evidence="5">Radical SAM core domain-containing protein</fullName>
    </recommendedName>
</protein>
<dbReference type="PROSITE" id="PS51918">
    <property type="entry name" value="RADICAL_SAM"/>
    <property type="match status" value="1"/>
</dbReference>
<dbReference type="GO" id="GO:0051536">
    <property type="term" value="F:iron-sulfur cluster binding"/>
    <property type="evidence" value="ECO:0007669"/>
    <property type="project" value="UniProtKB-KW"/>
</dbReference>
<accession>A0A0F8ZBM2</accession>
<evidence type="ECO:0000313" key="6">
    <source>
        <dbReference type="EMBL" id="KKK91158.1"/>
    </source>
</evidence>
<dbReference type="InterPro" id="IPR007197">
    <property type="entry name" value="rSAM"/>
</dbReference>
<evidence type="ECO:0000259" key="5">
    <source>
        <dbReference type="PROSITE" id="PS51918"/>
    </source>
</evidence>
<comment type="caution">
    <text evidence="6">The sequence shown here is derived from an EMBL/GenBank/DDBJ whole genome shotgun (WGS) entry which is preliminary data.</text>
</comment>
<dbReference type="PANTHER" id="PTHR11228:SF35">
    <property type="entry name" value="MOLYBDENUM COFACTOR BIOSYNTHESIS PROTEIN A-RELATED"/>
    <property type="match status" value="1"/>
</dbReference>
<dbReference type="CDD" id="cd01335">
    <property type="entry name" value="Radical_SAM"/>
    <property type="match status" value="1"/>
</dbReference>
<reference evidence="6" key="1">
    <citation type="journal article" date="2015" name="Nature">
        <title>Complex archaea that bridge the gap between prokaryotes and eukaryotes.</title>
        <authorList>
            <person name="Spang A."/>
            <person name="Saw J.H."/>
            <person name="Jorgensen S.L."/>
            <person name="Zaremba-Niedzwiedzka K."/>
            <person name="Martijn J."/>
            <person name="Lind A.E."/>
            <person name="van Eijk R."/>
            <person name="Schleper C."/>
            <person name="Guy L."/>
            <person name="Ettema T.J."/>
        </authorList>
    </citation>
    <scope>NUCLEOTIDE SEQUENCE</scope>
</reference>
<dbReference type="InterPro" id="IPR050377">
    <property type="entry name" value="Radical_SAM_PqqE_MftC-like"/>
</dbReference>
<evidence type="ECO:0000256" key="2">
    <source>
        <dbReference type="ARBA" id="ARBA00022723"/>
    </source>
</evidence>
<evidence type="ECO:0000256" key="3">
    <source>
        <dbReference type="ARBA" id="ARBA00023004"/>
    </source>
</evidence>
<dbReference type="InterPro" id="IPR058240">
    <property type="entry name" value="rSAM_sf"/>
</dbReference>
<keyword evidence="3" id="KW-0408">Iron</keyword>
<evidence type="ECO:0000256" key="4">
    <source>
        <dbReference type="ARBA" id="ARBA00023014"/>
    </source>
</evidence>
<dbReference type="Pfam" id="PF04055">
    <property type="entry name" value="Radical_SAM"/>
    <property type="match status" value="1"/>
</dbReference>
<dbReference type="SUPFAM" id="SSF102114">
    <property type="entry name" value="Radical SAM enzymes"/>
    <property type="match status" value="1"/>
</dbReference>
<dbReference type="SFLD" id="SFLDS00029">
    <property type="entry name" value="Radical_SAM"/>
    <property type="match status" value="1"/>
</dbReference>
<dbReference type="Gene3D" id="3.20.20.70">
    <property type="entry name" value="Aldolase class I"/>
    <property type="match status" value="1"/>
</dbReference>
<keyword evidence="4" id="KW-0411">Iron-sulfur</keyword>
<dbReference type="InterPro" id="IPR013785">
    <property type="entry name" value="Aldolase_TIM"/>
</dbReference>
<dbReference type="EMBL" id="LAZR01048776">
    <property type="protein sequence ID" value="KKK91158.1"/>
    <property type="molecule type" value="Genomic_DNA"/>
</dbReference>
<proteinExistence type="predicted"/>